<keyword evidence="2" id="KW-1185">Reference proteome</keyword>
<sequence length="52" mass="5789">MTPPDALWRATTLRTIKKSCVDGRVGKPSSTRQTYPTDRASWLRALTISPIS</sequence>
<proteinExistence type="predicted"/>
<reference evidence="2" key="1">
    <citation type="submission" date="2018-07" db="EMBL/GenBank/DDBJ databases">
        <authorList>
            <person name="Peiro R."/>
            <person name="Begona"/>
            <person name="Cbmso G."/>
            <person name="Lopez M."/>
            <person name="Gonzalez S."/>
        </authorList>
    </citation>
    <scope>NUCLEOTIDE SEQUENCE [LARGE SCALE GENOMIC DNA]</scope>
</reference>
<organism evidence="1 2">
    <name type="scientific">Ciceribacter selenitireducens ATCC BAA-1503</name>
    <dbReference type="NCBI Taxonomy" id="1336235"/>
    <lineage>
        <taxon>Bacteria</taxon>
        <taxon>Pseudomonadati</taxon>
        <taxon>Pseudomonadota</taxon>
        <taxon>Alphaproteobacteria</taxon>
        <taxon>Hyphomicrobiales</taxon>
        <taxon>Rhizobiaceae</taxon>
        <taxon>Ciceribacter</taxon>
    </lineage>
</organism>
<accession>A0A376AK53</accession>
<dbReference type="AlphaFoldDB" id="A0A376AK53"/>
<protein>
    <submittedName>
        <fullName evidence="1">Uncharacterized protein</fullName>
    </submittedName>
</protein>
<name>A0A376AK53_9HYPH</name>
<evidence type="ECO:0000313" key="2">
    <source>
        <dbReference type="Proteomes" id="UP000254764"/>
    </source>
</evidence>
<gene>
    <name evidence="1" type="ORF">RHIZ70_3903</name>
</gene>
<dbReference type="Proteomes" id="UP000254764">
    <property type="component" value="Unassembled WGS sequence"/>
</dbReference>
<evidence type="ECO:0000313" key="1">
    <source>
        <dbReference type="EMBL" id="SSC68195.1"/>
    </source>
</evidence>
<dbReference type="EMBL" id="UEYP01000006">
    <property type="protein sequence ID" value="SSC68195.1"/>
    <property type="molecule type" value="Genomic_DNA"/>
</dbReference>